<accession>A0A9W8JHK4</accession>
<keyword evidence="3" id="KW-1185">Reference proteome</keyword>
<comment type="caution">
    <text evidence="2">The sequence shown here is derived from an EMBL/GenBank/DDBJ whole genome shotgun (WGS) entry which is preliminary data.</text>
</comment>
<reference evidence="2" key="1">
    <citation type="submission" date="2022-06" db="EMBL/GenBank/DDBJ databases">
        <title>Genome Sequence of Candolleomyces eurysporus.</title>
        <authorList>
            <person name="Buettner E."/>
        </authorList>
    </citation>
    <scope>NUCLEOTIDE SEQUENCE</scope>
    <source>
        <strain evidence="2">VTCC 930004</strain>
    </source>
</reference>
<name>A0A9W8JHK4_9AGAR</name>
<evidence type="ECO:0000256" key="1">
    <source>
        <dbReference type="SAM" id="MobiDB-lite"/>
    </source>
</evidence>
<dbReference type="OrthoDB" id="3269456at2759"/>
<feature type="non-terminal residue" evidence="2">
    <location>
        <position position="205"/>
    </location>
</feature>
<evidence type="ECO:0000313" key="3">
    <source>
        <dbReference type="Proteomes" id="UP001140091"/>
    </source>
</evidence>
<dbReference type="EMBL" id="JANBPK010000723">
    <property type="protein sequence ID" value="KAJ2934234.1"/>
    <property type="molecule type" value="Genomic_DNA"/>
</dbReference>
<organism evidence="2 3">
    <name type="scientific">Candolleomyces eurysporus</name>
    <dbReference type="NCBI Taxonomy" id="2828524"/>
    <lineage>
        <taxon>Eukaryota</taxon>
        <taxon>Fungi</taxon>
        <taxon>Dikarya</taxon>
        <taxon>Basidiomycota</taxon>
        <taxon>Agaricomycotina</taxon>
        <taxon>Agaricomycetes</taxon>
        <taxon>Agaricomycetidae</taxon>
        <taxon>Agaricales</taxon>
        <taxon>Agaricineae</taxon>
        <taxon>Psathyrellaceae</taxon>
        <taxon>Candolleomyces</taxon>
    </lineage>
</organism>
<dbReference type="AlphaFoldDB" id="A0A9W8JHK4"/>
<dbReference type="Proteomes" id="UP001140091">
    <property type="component" value="Unassembled WGS sequence"/>
</dbReference>
<sequence>MIQCIKQVEAVYLKMLNQFQEGTLEPWQPAVFEGTAAIEASTRYFTDARHAASGDIVDFAPYVDRNGHLKEIMENEYVHTTDNRVDYMEMINSPEGGHCYQALDPVVFKHGDLVEATVSFAVMHTKHKTAKMHVLLRALVLLDHTERDAAAILRMRQRYQSIDFGVVPSIRPTLKRKPKYYDLDTDAEETSRSMNRMRIDGPETD</sequence>
<protein>
    <submittedName>
        <fullName evidence="2">Uncharacterized protein</fullName>
    </submittedName>
</protein>
<proteinExistence type="predicted"/>
<gene>
    <name evidence="2" type="ORF">H1R20_g2868</name>
</gene>
<feature type="region of interest" description="Disordered" evidence="1">
    <location>
        <begin position="186"/>
        <end position="205"/>
    </location>
</feature>
<evidence type="ECO:0000313" key="2">
    <source>
        <dbReference type="EMBL" id="KAJ2934234.1"/>
    </source>
</evidence>